<reference evidence="2" key="1">
    <citation type="journal article" date="2019" name="Int. J. Syst. Evol. Microbiol.">
        <title>The Global Catalogue of Microorganisms (GCM) 10K type strain sequencing project: providing services to taxonomists for standard genome sequencing and annotation.</title>
        <authorList>
            <consortium name="The Broad Institute Genomics Platform"/>
            <consortium name="The Broad Institute Genome Sequencing Center for Infectious Disease"/>
            <person name="Wu L."/>
            <person name="Ma J."/>
        </authorList>
    </citation>
    <scope>NUCLEOTIDE SEQUENCE [LARGE SCALE GENOMIC DNA]</scope>
    <source>
        <strain evidence="2">NBRC 106593</strain>
    </source>
</reference>
<evidence type="ECO:0000313" key="2">
    <source>
        <dbReference type="Proteomes" id="UP001596356"/>
    </source>
</evidence>
<feature type="non-terminal residue" evidence="1">
    <location>
        <position position="1"/>
    </location>
</feature>
<protein>
    <submittedName>
        <fullName evidence="1">ABC transporter substrate-binding protein</fullName>
    </submittedName>
</protein>
<sequence>DAGVAVPTTLADFNKAAVTLKQKQAGNSKYSGFWVPGQDWRNGISWLFANGGDIATQEGASGSASCPRPTASRA</sequence>
<dbReference type="SUPFAM" id="SSF53850">
    <property type="entry name" value="Periplasmic binding protein-like II"/>
    <property type="match status" value="1"/>
</dbReference>
<evidence type="ECO:0000313" key="1">
    <source>
        <dbReference type="EMBL" id="MFC6712362.1"/>
    </source>
</evidence>
<keyword evidence="2" id="KW-1185">Reference proteome</keyword>
<organism evidence="1 2">
    <name type="scientific">Branchiibius cervicis</name>
    <dbReference type="NCBI Taxonomy" id="908252"/>
    <lineage>
        <taxon>Bacteria</taxon>
        <taxon>Bacillati</taxon>
        <taxon>Actinomycetota</taxon>
        <taxon>Actinomycetes</taxon>
        <taxon>Micrococcales</taxon>
        <taxon>Dermacoccaceae</taxon>
        <taxon>Branchiibius</taxon>
    </lineage>
</organism>
<dbReference type="Proteomes" id="UP001596356">
    <property type="component" value="Unassembled WGS sequence"/>
</dbReference>
<dbReference type="EMBL" id="JBHSWJ010000001">
    <property type="protein sequence ID" value="MFC6712362.1"/>
    <property type="molecule type" value="Genomic_DNA"/>
</dbReference>
<comment type="caution">
    <text evidence="1">The sequence shown here is derived from an EMBL/GenBank/DDBJ whole genome shotgun (WGS) entry which is preliminary data.</text>
</comment>
<proteinExistence type="predicted"/>
<accession>A0ABW2AN65</accession>
<name>A0ABW2AN65_9MICO</name>
<dbReference type="Gene3D" id="3.40.190.10">
    <property type="entry name" value="Periplasmic binding protein-like II"/>
    <property type="match status" value="1"/>
</dbReference>
<gene>
    <name evidence="1" type="ORF">ACFQBT_00225</name>
</gene>